<dbReference type="Gene3D" id="3.30.420.40">
    <property type="match status" value="1"/>
</dbReference>
<dbReference type="GO" id="GO:0006798">
    <property type="term" value="P:polyphosphate catabolic process"/>
    <property type="evidence" value="ECO:0007669"/>
    <property type="project" value="TreeGrafter"/>
</dbReference>
<dbReference type="Pfam" id="PF02541">
    <property type="entry name" value="Ppx-GppA"/>
    <property type="match status" value="1"/>
</dbReference>
<comment type="similarity">
    <text evidence="3">Belongs to the GppA/Ppx family.</text>
</comment>
<proteinExistence type="inferred from homology"/>
<sequence>MTENTGAMTDLIAAVDLGSNSFHMVIAQEFQGEIRTLERRGQKVQLAAGLDERGILSEEAQQRGLECLREFAQFMQGMEPKRVSVLATNALRAARNRQQFIERAEEILGYPIEVIAGREEARLIYLGVAHTLADDAGRRLVVDIGGGSTEFIIGERFEPKALESLHMGCVSYTKQFFPDGVITEARFDDAVDAARQELLNIETHYKQLGWHSAVGSSGTIRAAEQALVENGWEAEGITLSGLKKLRKHMLQFATTDDVSLPGVKPERRQVFIGGLAILQAVFDTFGLERMMYSDGALREGALWDLVGRSTHENVRERTVQAMAERFYVDAAQAQRVKDMARALFAQVQQDWKLDNGWGYWLDWASQLHEIGLSIAHSGFHKHGAYLLQHADLLGFTRQGQAKLAAMVRSHRRKFLPEYFSDITPGSRTAMIQITRLLRLAVVLNHSRGAHPVPCPQLSSDGERLQLTLPEGWLTEHPLTARDLAAEVSQQKGAGFSLEIA</sequence>
<feature type="domain" description="Ppx/GppA phosphatase N-terminal" evidence="11">
    <location>
        <begin position="25"/>
        <end position="307"/>
    </location>
</feature>
<feature type="domain" description="Ppx/GppA phosphatase C-terminal" evidence="12">
    <location>
        <begin position="314"/>
        <end position="486"/>
    </location>
</feature>
<dbReference type="InterPro" id="IPR050273">
    <property type="entry name" value="GppA/Ppx_hydrolase"/>
</dbReference>
<evidence type="ECO:0000256" key="1">
    <source>
        <dbReference type="ARBA" id="ARBA00001946"/>
    </source>
</evidence>
<protein>
    <recommendedName>
        <fullName evidence="6">Exopolyphosphatase</fullName>
        <ecNumber evidence="5">3.6.1.11</ecNumber>
    </recommendedName>
</protein>
<keyword evidence="14" id="KW-1185">Reference proteome</keyword>
<dbReference type="Gene3D" id="3.30.420.150">
    <property type="entry name" value="Exopolyphosphatase. Domain 2"/>
    <property type="match status" value="1"/>
</dbReference>
<evidence type="ECO:0000256" key="7">
    <source>
        <dbReference type="ARBA" id="ARBA00022475"/>
    </source>
</evidence>
<evidence type="ECO:0000256" key="6">
    <source>
        <dbReference type="ARBA" id="ARBA00020416"/>
    </source>
</evidence>
<dbReference type="PIRSF" id="PIRSF001267">
    <property type="entry name" value="Pyrophosphatase_GppA_Ppx"/>
    <property type="match status" value="1"/>
</dbReference>
<dbReference type="InterPro" id="IPR043129">
    <property type="entry name" value="ATPase_NBD"/>
</dbReference>
<dbReference type="SUPFAM" id="SSF109604">
    <property type="entry name" value="HD-domain/PDEase-like"/>
    <property type="match status" value="1"/>
</dbReference>
<dbReference type="RefSeq" id="WP_260975931.1">
    <property type="nucleotide sequence ID" value="NZ_JAOANI010000015.1"/>
</dbReference>
<evidence type="ECO:0000313" key="13">
    <source>
        <dbReference type="EMBL" id="MCT7359043.1"/>
    </source>
</evidence>
<dbReference type="InterPro" id="IPR022371">
    <property type="entry name" value="Exopolyphosphatase"/>
</dbReference>
<dbReference type="SUPFAM" id="SSF53067">
    <property type="entry name" value="Actin-like ATPase domain"/>
    <property type="match status" value="2"/>
</dbReference>
<evidence type="ECO:0000256" key="5">
    <source>
        <dbReference type="ARBA" id="ARBA00012451"/>
    </source>
</evidence>
<accession>A0A9X3ASJ0</accession>
<dbReference type="CDD" id="cd24053">
    <property type="entry name" value="ASKHA_NBD_EcPPX-GppA-like"/>
    <property type="match status" value="1"/>
</dbReference>
<comment type="cofactor">
    <cofactor evidence="1">
        <name>Mg(2+)</name>
        <dbReference type="ChEBI" id="CHEBI:18420"/>
    </cofactor>
</comment>
<dbReference type="InterPro" id="IPR048950">
    <property type="entry name" value="Ppx_GppA_C"/>
</dbReference>
<evidence type="ECO:0000259" key="12">
    <source>
        <dbReference type="Pfam" id="PF21447"/>
    </source>
</evidence>
<dbReference type="PANTHER" id="PTHR30005:SF14">
    <property type="entry name" value="EXOPOLYPHOSPHATASE"/>
    <property type="match status" value="1"/>
</dbReference>
<evidence type="ECO:0000256" key="3">
    <source>
        <dbReference type="ARBA" id="ARBA00007125"/>
    </source>
</evidence>
<evidence type="ECO:0000313" key="14">
    <source>
        <dbReference type="Proteomes" id="UP001147830"/>
    </source>
</evidence>
<dbReference type="Proteomes" id="UP001147830">
    <property type="component" value="Unassembled WGS sequence"/>
</dbReference>
<comment type="catalytic activity">
    <reaction evidence="10">
        <text>[phosphate](n) + H2O = [phosphate](n-1) + phosphate + H(+)</text>
        <dbReference type="Rhea" id="RHEA:21528"/>
        <dbReference type="Rhea" id="RHEA-COMP:9859"/>
        <dbReference type="Rhea" id="RHEA-COMP:14279"/>
        <dbReference type="ChEBI" id="CHEBI:15377"/>
        <dbReference type="ChEBI" id="CHEBI:15378"/>
        <dbReference type="ChEBI" id="CHEBI:16838"/>
        <dbReference type="ChEBI" id="CHEBI:43474"/>
        <dbReference type="EC" id="3.6.1.11"/>
    </reaction>
</comment>
<dbReference type="GO" id="GO:0004309">
    <property type="term" value="F:exopolyphosphatase activity"/>
    <property type="evidence" value="ECO:0007669"/>
    <property type="project" value="UniProtKB-EC"/>
</dbReference>
<dbReference type="AlphaFoldDB" id="A0A9X3ASJ0"/>
<keyword evidence="9" id="KW-0472">Membrane</keyword>
<dbReference type="InterPro" id="IPR003695">
    <property type="entry name" value="Ppx_GppA_N"/>
</dbReference>
<evidence type="ECO:0000256" key="10">
    <source>
        <dbReference type="ARBA" id="ARBA00047607"/>
    </source>
</evidence>
<dbReference type="Gene3D" id="1.10.3210.10">
    <property type="entry name" value="Hypothetical protein af1432"/>
    <property type="match status" value="1"/>
</dbReference>
<dbReference type="GO" id="GO:0005886">
    <property type="term" value="C:plasma membrane"/>
    <property type="evidence" value="ECO:0007669"/>
    <property type="project" value="UniProtKB-SubCell"/>
</dbReference>
<dbReference type="Pfam" id="PF21447">
    <property type="entry name" value="Ppx-GppA_III"/>
    <property type="match status" value="1"/>
</dbReference>
<comment type="subcellular location">
    <subcellularLocation>
        <location evidence="2">Cell membrane</location>
        <topology evidence="2">Peripheral membrane protein</topology>
    </subcellularLocation>
</comment>
<evidence type="ECO:0000256" key="2">
    <source>
        <dbReference type="ARBA" id="ARBA00004202"/>
    </source>
</evidence>
<dbReference type="FunFam" id="3.30.420.150:FF:000001">
    <property type="entry name" value="Guanosine-5'-triphosphate,3'-diphosphate pyrophosphatase"/>
    <property type="match status" value="1"/>
</dbReference>
<dbReference type="FunFam" id="3.30.420.40:FF:000023">
    <property type="entry name" value="Guanosine-5'-triphosphate,3'-diphosphate pyrophosphatase"/>
    <property type="match status" value="1"/>
</dbReference>
<keyword evidence="7" id="KW-1003">Cell membrane</keyword>
<evidence type="ECO:0000256" key="9">
    <source>
        <dbReference type="ARBA" id="ARBA00023136"/>
    </source>
</evidence>
<dbReference type="InterPro" id="IPR030673">
    <property type="entry name" value="PyroPPase_GppA_Ppx"/>
</dbReference>
<dbReference type="EMBL" id="JAOANI010000015">
    <property type="protein sequence ID" value="MCT7359043.1"/>
    <property type="molecule type" value="Genomic_DNA"/>
</dbReference>
<evidence type="ECO:0000256" key="4">
    <source>
        <dbReference type="ARBA" id="ARBA00011738"/>
    </source>
</evidence>
<organism evidence="13 14">
    <name type="scientific">Thalassolituus pacificus</name>
    <dbReference type="NCBI Taxonomy" id="2975440"/>
    <lineage>
        <taxon>Bacteria</taxon>
        <taxon>Pseudomonadati</taxon>
        <taxon>Pseudomonadota</taxon>
        <taxon>Gammaproteobacteria</taxon>
        <taxon>Oceanospirillales</taxon>
        <taxon>Oceanospirillaceae</taxon>
        <taxon>Thalassolituus</taxon>
    </lineage>
</organism>
<evidence type="ECO:0000259" key="11">
    <source>
        <dbReference type="Pfam" id="PF02541"/>
    </source>
</evidence>
<keyword evidence="8 13" id="KW-0378">Hydrolase</keyword>
<dbReference type="PANTHER" id="PTHR30005">
    <property type="entry name" value="EXOPOLYPHOSPHATASE"/>
    <property type="match status" value="1"/>
</dbReference>
<comment type="subunit">
    <text evidence="4">Homodimer.</text>
</comment>
<reference evidence="13" key="1">
    <citation type="journal article" date="2022" name="Front. Microbiol.">
        <title>Genome-based taxonomic rearrangement of Oceanobacter-related bacteria including the description of Thalassolituus hydrocarbonoclasticus sp. nov. and Thalassolituus pacificus sp. nov. and emended description of the genus Thalassolituus.</title>
        <authorList>
            <person name="Dong C."/>
            <person name="Wei L."/>
            <person name="Wang J."/>
            <person name="Lai Q."/>
            <person name="Huang Z."/>
            <person name="Shao Z."/>
        </authorList>
    </citation>
    <scope>NUCLEOTIDE SEQUENCE</scope>
    <source>
        <strain evidence="13">59MF3M-4</strain>
    </source>
</reference>
<dbReference type="NCBIfam" id="TIGR03706">
    <property type="entry name" value="exo_poly_only"/>
    <property type="match status" value="1"/>
</dbReference>
<reference evidence="13" key="2">
    <citation type="submission" date="2022-08" db="EMBL/GenBank/DDBJ databases">
        <authorList>
            <person name="Dong C."/>
        </authorList>
    </citation>
    <scope>NUCLEOTIDE SEQUENCE</scope>
    <source>
        <strain evidence="13">59MF3M-4</strain>
    </source>
</reference>
<dbReference type="EC" id="3.6.1.11" evidence="5"/>
<evidence type="ECO:0000256" key="8">
    <source>
        <dbReference type="ARBA" id="ARBA00022801"/>
    </source>
</evidence>
<name>A0A9X3ASJ0_9GAMM</name>
<comment type="caution">
    <text evidence="13">The sequence shown here is derived from an EMBL/GenBank/DDBJ whole genome shotgun (WGS) entry which is preliminary data.</text>
</comment>
<gene>
    <name evidence="13" type="primary">ppx</name>
    <name evidence="13" type="ORF">NYR02_08430</name>
</gene>